<keyword evidence="2" id="KW-1185">Reference proteome</keyword>
<dbReference type="AlphaFoldDB" id="A0A0D2M3G6"/>
<gene>
    <name evidence="1" type="ORF">MNEG_9849</name>
</gene>
<reference evidence="1 2" key="1">
    <citation type="journal article" date="2013" name="BMC Genomics">
        <title>Reconstruction of the lipid metabolism for the microalga Monoraphidium neglectum from its genome sequence reveals characteristics suitable for biofuel production.</title>
        <authorList>
            <person name="Bogen C."/>
            <person name="Al-Dilaimi A."/>
            <person name="Albersmeier A."/>
            <person name="Wichmann J."/>
            <person name="Grundmann M."/>
            <person name="Rupp O."/>
            <person name="Lauersen K.J."/>
            <person name="Blifernez-Klassen O."/>
            <person name="Kalinowski J."/>
            <person name="Goesmann A."/>
            <person name="Mussgnug J.H."/>
            <person name="Kruse O."/>
        </authorList>
    </citation>
    <scope>NUCLEOTIDE SEQUENCE [LARGE SCALE GENOMIC DNA]</scope>
    <source>
        <strain evidence="1 2">SAG 48.87</strain>
    </source>
</reference>
<sequence length="239" mass="23775">MLGYGAPLTVLPLDGGAPGAADLSSFLWEAPGAAGRFAGIIMHPDVEALGYMTAAQASAIKEYQRQTGARALKFDAAPASYGMAPAACASGDARLALTPAAPLGSSGVRVGAVLSGQGLKRCPGFEATASGTCCNQLAGAQAPSCAPCRATPILRASDPAPPTAAAAAAGPAGALDAQTAGVLVTHGDGREAMALMLQCSDESSACFVLGHLGVAWALQNLIPGERRVLLSLQCNITTT</sequence>
<dbReference type="KEGG" id="mng:MNEG_9849"/>
<dbReference type="RefSeq" id="XP_013897134.1">
    <property type="nucleotide sequence ID" value="XM_014041680.1"/>
</dbReference>
<evidence type="ECO:0000313" key="1">
    <source>
        <dbReference type="EMBL" id="KIY98114.1"/>
    </source>
</evidence>
<dbReference type="EMBL" id="KK102306">
    <property type="protein sequence ID" value="KIY98114.1"/>
    <property type="molecule type" value="Genomic_DNA"/>
</dbReference>
<organism evidence="1 2">
    <name type="scientific">Monoraphidium neglectum</name>
    <dbReference type="NCBI Taxonomy" id="145388"/>
    <lineage>
        <taxon>Eukaryota</taxon>
        <taxon>Viridiplantae</taxon>
        <taxon>Chlorophyta</taxon>
        <taxon>core chlorophytes</taxon>
        <taxon>Chlorophyceae</taxon>
        <taxon>CS clade</taxon>
        <taxon>Sphaeropleales</taxon>
        <taxon>Selenastraceae</taxon>
        <taxon>Monoraphidium</taxon>
    </lineage>
</organism>
<dbReference type="Proteomes" id="UP000054498">
    <property type="component" value="Unassembled WGS sequence"/>
</dbReference>
<name>A0A0D2M3G6_9CHLO</name>
<proteinExistence type="predicted"/>
<protein>
    <submittedName>
        <fullName evidence="1">Uncharacterized protein</fullName>
    </submittedName>
</protein>
<accession>A0A0D2M3G6</accession>
<evidence type="ECO:0000313" key="2">
    <source>
        <dbReference type="Proteomes" id="UP000054498"/>
    </source>
</evidence>
<dbReference type="GeneID" id="25742724"/>